<dbReference type="OrthoDB" id="10493423at2759"/>
<evidence type="ECO:0000313" key="1">
    <source>
        <dbReference type="EMBL" id="KAF2810545.1"/>
    </source>
</evidence>
<dbReference type="RefSeq" id="XP_033577509.1">
    <property type="nucleotide sequence ID" value="XM_033723592.1"/>
</dbReference>
<gene>
    <name evidence="1 3" type="ORF">BDZ99DRAFT_498660</name>
</gene>
<proteinExistence type="predicted"/>
<evidence type="ECO:0000313" key="2">
    <source>
        <dbReference type="Proteomes" id="UP000504636"/>
    </source>
</evidence>
<protein>
    <submittedName>
        <fullName evidence="1 3">Uncharacterized protein</fullName>
    </submittedName>
</protein>
<name>A0A6A6YRF4_9PEZI</name>
<evidence type="ECO:0000313" key="3">
    <source>
        <dbReference type="RefSeq" id="XP_033577509.1"/>
    </source>
</evidence>
<accession>A0A6A6YRF4</accession>
<dbReference type="EMBL" id="MU003700">
    <property type="protein sequence ID" value="KAF2810545.1"/>
    <property type="molecule type" value="Genomic_DNA"/>
</dbReference>
<reference evidence="3" key="3">
    <citation type="submission" date="2025-04" db="UniProtKB">
        <authorList>
            <consortium name="RefSeq"/>
        </authorList>
    </citation>
    <scope>IDENTIFICATION</scope>
    <source>
        <strain evidence="3">CBS 304.34</strain>
    </source>
</reference>
<organism evidence="1">
    <name type="scientific">Mytilinidion resinicola</name>
    <dbReference type="NCBI Taxonomy" id="574789"/>
    <lineage>
        <taxon>Eukaryota</taxon>
        <taxon>Fungi</taxon>
        <taxon>Dikarya</taxon>
        <taxon>Ascomycota</taxon>
        <taxon>Pezizomycotina</taxon>
        <taxon>Dothideomycetes</taxon>
        <taxon>Pleosporomycetidae</taxon>
        <taxon>Mytilinidiales</taxon>
        <taxon>Mytilinidiaceae</taxon>
        <taxon>Mytilinidion</taxon>
    </lineage>
</organism>
<dbReference type="GeneID" id="54464485"/>
<reference evidence="1 3" key="1">
    <citation type="journal article" date="2020" name="Stud. Mycol.">
        <title>101 Dothideomycetes genomes: a test case for predicting lifestyles and emergence of pathogens.</title>
        <authorList>
            <person name="Haridas S."/>
            <person name="Albert R."/>
            <person name="Binder M."/>
            <person name="Bloem J."/>
            <person name="Labutti K."/>
            <person name="Salamov A."/>
            <person name="Andreopoulos B."/>
            <person name="Baker S."/>
            <person name="Barry K."/>
            <person name="Bills G."/>
            <person name="Bluhm B."/>
            <person name="Cannon C."/>
            <person name="Castanera R."/>
            <person name="Culley D."/>
            <person name="Daum C."/>
            <person name="Ezra D."/>
            <person name="Gonzalez J."/>
            <person name="Henrissat B."/>
            <person name="Kuo A."/>
            <person name="Liang C."/>
            <person name="Lipzen A."/>
            <person name="Lutzoni F."/>
            <person name="Magnuson J."/>
            <person name="Mondo S."/>
            <person name="Nolan M."/>
            <person name="Ohm R."/>
            <person name="Pangilinan J."/>
            <person name="Park H.-J."/>
            <person name="Ramirez L."/>
            <person name="Alfaro M."/>
            <person name="Sun H."/>
            <person name="Tritt A."/>
            <person name="Yoshinaga Y."/>
            <person name="Zwiers L.-H."/>
            <person name="Turgeon B."/>
            <person name="Goodwin S."/>
            <person name="Spatafora J."/>
            <person name="Crous P."/>
            <person name="Grigoriev I."/>
        </authorList>
    </citation>
    <scope>NUCLEOTIDE SEQUENCE</scope>
    <source>
        <strain evidence="1 3">CBS 304.34</strain>
    </source>
</reference>
<reference evidence="3" key="2">
    <citation type="submission" date="2020-04" db="EMBL/GenBank/DDBJ databases">
        <authorList>
            <consortium name="NCBI Genome Project"/>
        </authorList>
    </citation>
    <scope>NUCLEOTIDE SEQUENCE</scope>
    <source>
        <strain evidence="3">CBS 304.34</strain>
    </source>
</reference>
<sequence length="243" mass="27872">MCDTPRESHEGLPVLGAPIGSDISYTGLFWLHESYVPRCDSEPTANAFTTTANVAEIPRDLTFRHEDRWVYTDDITNIQPFPFIGFARTQNNEYYIRNTSEASHGDFLTSIAIKLRGFEYKDPDRLNKRLQVLLSNLLALTEIHLVGPECYDENPIPQGTGFGCSNQYYNLKKYTNVFKSLFGDTETFMPTPDVVRRIWVCRIAGDNGVKREVTLRFGYHGEVPCKEWERCFGECAYIKEVDK</sequence>
<keyword evidence="2" id="KW-1185">Reference proteome</keyword>
<dbReference type="AlphaFoldDB" id="A0A6A6YRF4"/>
<dbReference type="Proteomes" id="UP000504636">
    <property type="component" value="Unplaced"/>
</dbReference>